<dbReference type="Proteomes" id="UP000649573">
    <property type="component" value="Unassembled WGS sequence"/>
</dbReference>
<sequence>MGVDVHVVRKESRHRVTEVYVVPDLYEQFTQLIQRVDHPLLNRINPYGFRELGSIDMPDFIAALDAVGAEGPLFDDLRALAELCGEDRSLTMQFQGD</sequence>
<keyword evidence="2" id="KW-1185">Reference proteome</keyword>
<dbReference type="EMBL" id="BMRE01000034">
    <property type="protein sequence ID" value="GGU61312.1"/>
    <property type="molecule type" value="Genomic_DNA"/>
</dbReference>
<dbReference type="RefSeq" id="WP_189257283.1">
    <property type="nucleotide sequence ID" value="NZ_BMRE01000034.1"/>
</dbReference>
<protein>
    <submittedName>
        <fullName evidence="1">Uncharacterized protein</fullName>
    </submittedName>
</protein>
<name>A0ABQ2UZR4_9PSEU</name>
<organism evidence="1 2">
    <name type="scientific">Lentzea flava</name>
    <dbReference type="NCBI Taxonomy" id="103732"/>
    <lineage>
        <taxon>Bacteria</taxon>
        <taxon>Bacillati</taxon>
        <taxon>Actinomycetota</taxon>
        <taxon>Actinomycetes</taxon>
        <taxon>Pseudonocardiales</taxon>
        <taxon>Pseudonocardiaceae</taxon>
        <taxon>Lentzea</taxon>
    </lineage>
</organism>
<comment type="caution">
    <text evidence="1">The sequence shown here is derived from an EMBL/GenBank/DDBJ whole genome shotgun (WGS) entry which is preliminary data.</text>
</comment>
<proteinExistence type="predicted"/>
<evidence type="ECO:0000313" key="2">
    <source>
        <dbReference type="Proteomes" id="UP000649573"/>
    </source>
</evidence>
<evidence type="ECO:0000313" key="1">
    <source>
        <dbReference type="EMBL" id="GGU61312.1"/>
    </source>
</evidence>
<reference evidence="2" key="1">
    <citation type="journal article" date="2019" name="Int. J. Syst. Evol. Microbiol.">
        <title>The Global Catalogue of Microorganisms (GCM) 10K type strain sequencing project: providing services to taxonomists for standard genome sequencing and annotation.</title>
        <authorList>
            <consortium name="The Broad Institute Genomics Platform"/>
            <consortium name="The Broad Institute Genome Sequencing Center for Infectious Disease"/>
            <person name="Wu L."/>
            <person name="Ma J."/>
        </authorList>
    </citation>
    <scope>NUCLEOTIDE SEQUENCE [LARGE SCALE GENOMIC DNA]</scope>
    <source>
        <strain evidence="2">JCM 3296</strain>
    </source>
</reference>
<gene>
    <name evidence="1" type="ORF">GCM10010178_61990</name>
</gene>
<accession>A0ABQ2UZR4</accession>